<keyword evidence="2" id="KW-1185">Reference proteome</keyword>
<reference evidence="1 2" key="1">
    <citation type="submission" date="2017-11" db="EMBL/GenBank/DDBJ databases">
        <title>Isolation and Characterization of Family Methanocellaceae Species from Potential Methane Hydrate Area Offshore Southwestern Taiwan.</title>
        <authorList>
            <person name="Zhang W.-L."/>
            <person name="Chen W.-C."/>
            <person name="Lai M.-C."/>
            <person name="Chen S.-C."/>
        </authorList>
    </citation>
    <scope>NUCLEOTIDE SEQUENCE [LARGE SCALE GENOMIC DNA]</scope>
    <source>
        <strain evidence="1 2">CWC-04</strain>
    </source>
</reference>
<name>A0AAP2RH08_9EURY</name>
<organism evidence="1 2">
    <name type="scientific">Methanooceanicella nereidis</name>
    <dbReference type="NCBI Taxonomy" id="2052831"/>
    <lineage>
        <taxon>Archaea</taxon>
        <taxon>Methanobacteriati</taxon>
        <taxon>Methanobacteriota</taxon>
        <taxon>Stenosarchaea group</taxon>
        <taxon>Methanomicrobia</taxon>
        <taxon>Methanocellales</taxon>
        <taxon>Methanocellaceae</taxon>
        <taxon>Methanooceanicella</taxon>
    </lineage>
</organism>
<dbReference type="RefSeq" id="WP_230742884.1">
    <property type="nucleotide sequence ID" value="NZ_PGCK01000013.1"/>
</dbReference>
<dbReference type="AlphaFoldDB" id="A0AAP2RH08"/>
<dbReference type="EMBL" id="PGCK01000013">
    <property type="protein sequence ID" value="MCD1296020.1"/>
    <property type="molecule type" value="Genomic_DNA"/>
</dbReference>
<gene>
    <name evidence="1" type="ORF">CUJ83_13535</name>
</gene>
<protein>
    <submittedName>
        <fullName evidence="1">Uncharacterized protein</fullName>
    </submittedName>
</protein>
<dbReference type="Proteomes" id="UP001320159">
    <property type="component" value="Unassembled WGS sequence"/>
</dbReference>
<accession>A0AAP2RH08</accession>
<evidence type="ECO:0000313" key="2">
    <source>
        <dbReference type="Proteomes" id="UP001320159"/>
    </source>
</evidence>
<comment type="caution">
    <text evidence="1">The sequence shown here is derived from an EMBL/GenBank/DDBJ whole genome shotgun (WGS) entry which is preliminary data.</text>
</comment>
<proteinExistence type="predicted"/>
<sequence length="196" mass="22294">MTKIVQVKCPKCNTPVHSRNIDNVFLCEACGTLNSWDGNTETIEYEAGAFTRGGEGTKVYLPFWKTGIRFFIRHSSVKGGFLSKLSGILKGDSPFGEIEMMIPAFDIDPGQYKKLAEKLTIEPPKYDAAKLEHNVERMPCEVTADRVKDMADFLFVTFEAEKPGVLQKLDYDLYIMSKKLVYLPYYKKEENFESGF</sequence>
<evidence type="ECO:0000313" key="1">
    <source>
        <dbReference type="EMBL" id="MCD1296020.1"/>
    </source>
</evidence>